<dbReference type="Proteomes" id="UP000678276">
    <property type="component" value="Unassembled WGS sequence"/>
</dbReference>
<name>A0ABS4BJ47_9HYPH</name>
<evidence type="ECO:0000313" key="2">
    <source>
        <dbReference type="Proteomes" id="UP000678276"/>
    </source>
</evidence>
<organism evidence="1 2">
    <name type="scientific">Jiella mangrovi</name>
    <dbReference type="NCBI Taxonomy" id="2821407"/>
    <lineage>
        <taxon>Bacteria</taxon>
        <taxon>Pseudomonadati</taxon>
        <taxon>Pseudomonadota</taxon>
        <taxon>Alphaproteobacteria</taxon>
        <taxon>Hyphomicrobiales</taxon>
        <taxon>Aurantimonadaceae</taxon>
        <taxon>Jiella</taxon>
    </lineage>
</organism>
<dbReference type="InterPro" id="IPR016084">
    <property type="entry name" value="Haem_Oase-like_multi-hlx"/>
</dbReference>
<accession>A0ABS4BJ47</accession>
<dbReference type="Gene3D" id="1.20.910.10">
    <property type="entry name" value="Heme oxygenase-like"/>
    <property type="match status" value="1"/>
</dbReference>
<reference evidence="1 2" key="1">
    <citation type="submission" date="2021-04" db="EMBL/GenBank/DDBJ databases">
        <title>Whole genome sequence of Jiella sp. KSK16Y-1.</title>
        <authorList>
            <person name="Tuo L."/>
        </authorList>
    </citation>
    <scope>NUCLEOTIDE SEQUENCE [LARGE SCALE GENOMIC DNA]</scope>
    <source>
        <strain evidence="1 2">KSK16Y-1</strain>
    </source>
</reference>
<sequence length="227" mass="24371">MNEFAALTVTDMPRIRRTIGSDDLRTFLRARTADGHARLDGRLGAVASAPTADDHHRFILMNLVAYRALSRFVSSRSHGETGPVAAMTKAGLDRLENDARSMGIDCDGQLGFDLPSYQTPEAAGLAYVLEGSKLGAKVIHRRLVKAGLLAPETGISAVFLASAFEPTDRAPADRPGPMPIFAALASQVEDEDGPRGRAVNAAIATFALFERSLDHVVATRDKKESSR</sequence>
<dbReference type="SUPFAM" id="SSF48613">
    <property type="entry name" value="Heme oxygenase-like"/>
    <property type="match status" value="1"/>
</dbReference>
<evidence type="ECO:0000313" key="1">
    <source>
        <dbReference type="EMBL" id="MBP0616778.1"/>
    </source>
</evidence>
<gene>
    <name evidence="1" type="ORF">J6595_14405</name>
</gene>
<comment type="caution">
    <text evidence="1">The sequence shown here is derived from an EMBL/GenBank/DDBJ whole genome shotgun (WGS) entry which is preliminary data.</text>
</comment>
<proteinExistence type="predicted"/>
<keyword evidence="2" id="KW-1185">Reference proteome</keyword>
<dbReference type="CDD" id="cd19166">
    <property type="entry name" value="HemeO-bac"/>
    <property type="match status" value="1"/>
</dbReference>
<dbReference type="RefSeq" id="WP_209595264.1">
    <property type="nucleotide sequence ID" value="NZ_JAGJCF010000010.1"/>
</dbReference>
<protein>
    <submittedName>
        <fullName evidence="1">Biliverdin-producing heme oxygenase</fullName>
    </submittedName>
</protein>
<dbReference type="EMBL" id="JAGJCF010000010">
    <property type="protein sequence ID" value="MBP0616778.1"/>
    <property type="molecule type" value="Genomic_DNA"/>
</dbReference>